<sequence>MVEQLVHEWKQLLGYLWYVFLGENNNFPVIVAADLNVEQVQDVVKVLKRLKQHFGWAIDDVTGIFPGIYTHKIQLEEDCSSSIEN</sequence>
<reference evidence="1 2" key="1">
    <citation type="submission" date="2020-09" db="EMBL/GenBank/DDBJ databases">
        <title>De no assembly of potato wild relative species, Solanum commersonii.</title>
        <authorList>
            <person name="Cho K."/>
        </authorList>
    </citation>
    <scope>NUCLEOTIDE SEQUENCE [LARGE SCALE GENOMIC DNA]</scope>
    <source>
        <strain evidence="1">LZ3.2</strain>
        <tissue evidence="1">Leaf</tissue>
    </source>
</reference>
<evidence type="ECO:0000313" key="2">
    <source>
        <dbReference type="Proteomes" id="UP000824120"/>
    </source>
</evidence>
<comment type="caution">
    <text evidence="1">The sequence shown here is derived from an EMBL/GenBank/DDBJ whole genome shotgun (WGS) entry which is preliminary data.</text>
</comment>
<organism evidence="1 2">
    <name type="scientific">Solanum commersonii</name>
    <name type="common">Commerson's wild potato</name>
    <name type="synonym">Commerson's nightshade</name>
    <dbReference type="NCBI Taxonomy" id="4109"/>
    <lineage>
        <taxon>Eukaryota</taxon>
        <taxon>Viridiplantae</taxon>
        <taxon>Streptophyta</taxon>
        <taxon>Embryophyta</taxon>
        <taxon>Tracheophyta</taxon>
        <taxon>Spermatophyta</taxon>
        <taxon>Magnoliopsida</taxon>
        <taxon>eudicotyledons</taxon>
        <taxon>Gunneridae</taxon>
        <taxon>Pentapetalae</taxon>
        <taxon>asterids</taxon>
        <taxon>lamiids</taxon>
        <taxon>Solanales</taxon>
        <taxon>Solanaceae</taxon>
        <taxon>Solanoideae</taxon>
        <taxon>Solaneae</taxon>
        <taxon>Solanum</taxon>
    </lineage>
</organism>
<dbReference type="EMBL" id="JACXVP010000001">
    <property type="protein sequence ID" value="KAG5631607.1"/>
    <property type="molecule type" value="Genomic_DNA"/>
</dbReference>
<dbReference type="Proteomes" id="UP000824120">
    <property type="component" value="Chromosome 1"/>
</dbReference>
<keyword evidence="2" id="KW-1185">Reference proteome</keyword>
<gene>
    <name evidence="1" type="ORF">H5410_003324</name>
</gene>
<dbReference type="AlphaFoldDB" id="A0A9J6B5B8"/>
<name>A0A9J6B5B8_SOLCO</name>
<accession>A0A9J6B5B8</accession>
<dbReference type="OrthoDB" id="1305179at2759"/>
<evidence type="ECO:0000313" key="1">
    <source>
        <dbReference type="EMBL" id="KAG5631607.1"/>
    </source>
</evidence>
<protein>
    <submittedName>
        <fullName evidence="1">Uncharacterized protein</fullName>
    </submittedName>
</protein>
<proteinExistence type="predicted"/>